<comment type="caution">
    <text evidence="1">The sequence shown here is derived from an EMBL/GenBank/DDBJ whole genome shotgun (WGS) entry which is preliminary data.</text>
</comment>
<evidence type="ECO:0008006" key="2">
    <source>
        <dbReference type="Google" id="ProtNLM"/>
    </source>
</evidence>
<dbReference type="EMBL" id="BARW01025346">
    <property type="protein sequence ID" value="GAJ07563.1"/>
    <property type="molecule type" value="Genomic_DNA"/>
</dbReference>
<sequence length="98" mass="11000">MGTEIVEHLDDAVGLLKEASRVARKKVIFTVPDNVLGPEEFLEHRAIYTREVLEEMVGQLFDDFEIESFADTFPTPTGKISLPTLLAICNLKPEEVKP</sequence>
<dbReference type="AlphaFoldDB" id="X1TQG1"/>
<reference evidence="1" key="1">
    <citation type="journal article" date="2014" name="Front. Microbiol.">
        <title>High frequency of phylogenetically diverse reductive dehalogenase-homologous genes in deep subseafloor sedimentary metagenomes.</title>
        <authorList>
            <person name="Kawai M."/>
            <person name="Futagami T."/>
            <person name="Toyoda A."/>
            <person name="Takaki Y."/>
            <person name="Nishi S."/>
            <person name="Hori S."/>
            <person name="Arai W."/>
            <person name="Tsubouchi T."/>
            <person name="Morono Y."/>
            <person name="Uchiyama I."/>
            <person name="Ito T."/>
            <person name="Fujiyama A."/>
            <person name="Inagaki F."/>
            <person name="Takami H."/>
        </authorList>
    </citation>
    <scope>NUCLEOTIDE SEQUENCE</scope>
    <source>
        <strain evidence="1">Expedition CK06-06</strain>
    </source>
</reference>
<evidence type="ECO:0000313" key="1">
    <source>
        <dbReference type="EMBL" id="GAJ07563.1"/>
    </source>
</evidence>
<organism evidence="1">
    <name type="scientific">marine sediment metagenome</name>
    <dbReference type="NCBI Taxonomy" id="412755"/>
    <lineage>
        <taxon>unclassified sequences</taxon>
        <taxon>metagenomes</taxon>
        <taxon>ecological metagenomes</taxon>
    </lineage>
</organism>
<accession>X1TQG1</accession>
<gene>
    <name evidence="1" type="ORF">S12H4_41564</name>
</gene>
<name>X1TQG1_9ZZZZ</name>
<proteinExistence type="predicted"/>
<protein>
    <recommendedName>
        <fullName evidence="2">Methyltransferase type 11 domain-containing protein</fullName>
    </recommendedName>
</protein>